<name>A0A193QG93_SODGM</name>
<organism evidence="1 2">
    <name type="scientific">Sodalis glossinidius (strain morsitans)</name>
    <dbReference type="NCBI Taxonomy" id="343509"/>
    <lineage>
        <taxon>Bacteria</taxon>
        <taxon>Pseudomonadati</taxon>
        <taxon>Pseudomonadota</taxon>
        <taxon>Gammaproteobacteria</taxon>
        <taxon>Enterobacterales</taxon>
        <taxon>Bruguierivoracaceae</taxon>
        <taxon>Sodalis</taxon>
    </lineage>
</organism>
<evidence type="ECO:0000313" key="2">
    <source>
        <dbReference type="Proteomes" id="UP000245838"/>
    </source>
</evidence>
<dbReference type="AlphaFoldDB" id="A0A193QG93"/>
<sequence>MIISCVEPHLLLTHDDMKALVLDFLVFGNAYLEARRNRLGQVIRLIRTPAKYMRRGEQAGRYWFVKSWMEEHEFAPDSVFHLMNPDIHQEIYGLPEYLAGLVSASLSQVATLFRTRFFENGSHAGVLVHLTDAGRSGRGQKTGAGPEQCPWQRGLQECVCAYGSGSKDGIQIKTF</sequence>
<evidence type="ECO:0000313" key="1">
    <source>
        <dbReference type="EMBL" id="CRL44168.1"/>
    </source>
</evidence>
<accession>A0A193QG93</accession>
<proteinExistence type="predicted"/>
<reference evidence="1 2" key="1">
    <citation type="submission" date="2015-05" db="EMBL/GenBank/DDBJ databases">
        <authorList>
            <person name="Goodhead I."/>
        </authorList>
    </citation>
    <scope>NUCLEOTIDE SEQUENCE [LARGE SCALE GENOMIC DNA]</scope>
    <source>
        <strain evidence="2">morsitans</strain>
    </source>
</reference>
<dbReference type="Proteomes" id="UP000245838">
    <property type="component" value="Chromosome sggmmb4_Chromosome"/>
</dbReference>
<dbReference type="EMBL" id="LN854557">
    <property type="protein sequence ID" value="CRL44168.1"/>
    <property type="molecule type" value="Genomic_DNA"/>
</dbReference>
<gene>
    <name evidence="1" type="ORF">SGGMMB4_01110</name>
</gene>
<protein>
    <submittedName>
        <fullName evidence="1">Phage portal protein</fullName>
    </submittedName>
</protein>